<proteinExistence type="predicted"/>
<dbReference type="InterPro" id="IPR000782">
    <property type="entry name" value="FAS1_domain"/>
</dbReference>
<reference evidence="4 5" key="1">
    <citation type="journal article" date="2018" name="Nat. Biotechnol.">
        <title>A standardized bacterial taxonomy based on genome phylogeny substantially revises the tree of life.</title>
        <authorList>
            <person name="Parks D.H."/>
            <person name="Chuvochina M."/>
            <person name="Waite D.W."/>
            <person name="Rinke C."/>
            <person name="Skarshewski A."/>
            <person name="Chaumeil P.A."/>
            <person name="Hugenholtz P."/>
        </authorList>
    </citation>
    <scope>NUCLEOTIDE SEQUENCE [LARGE SCALE GENOMIC DNA]</scope>
    <source>
        <strain evidence="4">UBA9851</strain>
    </source>
</reference>
<dbReference type="PROSITE" id="PS51257">
    <property type="entry name" value="PROKAR_LIPOPROTEIN"/>
    <property type="match status" value="1"/>
</dbReference>
<dbReference type="SMART" id="SM00554">
    <property type="entry name" value="FAS1"/>
    <property type="match status" value="1"/>
</dbReference>
<evidence type="ECO:0000313" key="4">
    <source>
        <dbReference type="EMBL" id="HAF71609.1"/>
    </source>
</evidence>
<dbReference type="PROSITE" id="PS50213">
    <property type="entry name" value="FAS1"/>
    <property type="match status" value="1"/>
</dbReference>
<feature type="region of interest" description="Disordered" evidence="1">
    <location>
        <begin position="20"/>
        <end position="52"/>
    </location>
</feature>
<feature type="signal peptide" evidence="2">
    <location>
        <begin position="1"/>
        <end position="21"/>
    </location>
</feature>
<protein>
    <submittedName>
        <fullName evidence="4">Fasciclin</fullName>
    </submittedName>
</protein>
<dbReference type="SUPFAM" id="SSF82153">
    <property type="entry name" value="FAS1 domain"/>
    <property type="match status" value="1"/>
</dbReference>
<dbReference type="InterPro" id="IPR036378">
    <property type="entry name" value="FAS1_dom_sf"/>
</dbReference>
<evidence type="ECO:0000256" key="2">
    <source>
        <dbReference type="SAM" id="SignalP"/>
    </source>
</evidence>
<dbReference type="InterPro" id="IPR050904">
    <property type="entry name" value="Adhesion/Biosynth-related"/>
</dbReference>
<comment type="caution">
    <text evidence="4">The sequence shown here is derived from an EMBL/GenBank/DDBJ whole genome shotgun (WGS) entry which is preliminary data.</text>
</comment>
<name>A0A3B9QRJ2_9CORY</name>
<dbReference type="Gene3D" id="2.30.180.10">
    <property type="entry name" value="FAS1 domain"/>
    <property type="match status" value="1"/>
</dbReference>
<dbReference type="PANTHER" id="PTHR10900">
    <property type="entry name" value="PERIOSTIN-RELATED"/>
    <property type="match status" value="1"/>
</dbReference>
<feature type="compositionally biased region" description="Low complexity" evidence="1">
    <location>
        <begin position="29"/>
        <end position="50"/>
    </location>
</feature>
<organism evidence="4 5">
    <name type="scientific">Corynebacterium variabile</name>
    <dbReference type="NCBI Taxonomy" id="1727"/>
    <lineage>
        <taxon>Bacteria</taxon>
        <taxon>Bacillati</taxon>
        <taxon>Actinomycetota</taxon>
        <taxon>Actinomycetes</taxon>
        <taxon>Mycobacteriales</taxon>
        <taxon>Corynebacteriaceae</taxon>
        <taxon>Corynebacterium</taxon>
    </lineage>
</organism>
<dbReference type="Proteomes" id="UP000260925">
    <property type="component" value="Unassembled WGS sequence"/>
</dbReference>
<dbReference type="Pfam" id="PF02469">
    <property type="entry name" value="Fasciclin"/>
    <property type="match status" value="1"/>
</dbReference>
<gene>
    <name evidence="4" type="ORF">DCL06_00275</name>
</gene>
<feature type="chain" id="PRO_5039706171" evidence="2">
    <location>
        <begin position="22"/>
        <end position="209"/>
    </location>
</feature>
<keyword evidence="2" id="KW-0732">Signal</keyword>
<evidence type="ECO:0000256" key="1">
    <source>
        <dbReference type="SAM" id="MobiDB-lite"/>
    </source>
</evidence>
<accession>A0A3B9QRJ2</accession>
<evidence type="ECO:0000259" key="3">
    <source>
        <dbReference type="PROSITE" id="PS50213"/>
    </source>
</evidence>
<dbReference type="FunFam" id="2.30.180.10:FF:000032">
    <property type="entry name" value="Fasciclin domain-containing protein, putative"/>
    <property type="match status" value="1"/>
</dbReference>
<dbReference type="EMBL" id="DMDD01000010">
    <property type="protein sequence ID" value="HAF71609.1"/>
    <property type="molecule type" value="Genomic_DNA"/>
</dbReference>
<dbReference type="RefSeq" id="WP_312778285.1">
    <property type="nucleotide sequence ID" value="NZ_DAITTX010000012.1"/>
</dbReference>
<dbReference type="AlphaFoldDB" id="A0A3B9QRJ2"/>
<dbReference type="PANTHER" id="PTHR10900:SF77">
    <property type="entry name" value="FI19380P1"/>
    <property type="match status" value="1"/>
</dbReference>
<feature type="domain" description="FAS1" evidence="3">
    <location>
        <begin position="53"/>
        <end position="191"/>
    </location>
</feature>
<sequence>MKKYLAAAGAVALAISLSACSDDSDDDSATSTAAETSEAAESTDPSAAAEQTEGDIVDTAESAGDFTTLLTAVKAAGLEDTLRGDGPFTVFAPTDEAFSALPANALDDLLADPTGTLADILKYHVVEGEVLADDIADMDGDTVTTVLGEDLTVEVDGDTVYLVDGTGNRVTVTATDVDASNGVIHVIDGVLMPSSDGMSDGDSRNGAPQ</sequence>
<evidence type="ECO:0000313" key="5">
    <source>
        <dbReference type="Proteomes" id="UP000260925"/>
    </source>
</evidence>